<gene>
    <name evidence="1" type="ORF">SAMN06296416_102104</name>
</gene>
<dbReference type="Proteomes" id="UP000219374">
    <property type="component" value="Unassembled WGS sequence"/>
</dbReference>
<keyword evidence="2" id="KW-1185">Reference proteome</keyword>
<evidence type="ECO:0000313" key="1">
    <source>
        <dbReference type="EMBL" id="SOD52833.1"/>
    </source>
</evidence>
<accession>A0A286D2E3</accession>
<dbReference type="EMBL" id="OCND01000002">
    <property type="protein sequence ID" value="SOD52833.1"/>
    <property type="molecule type" value="Genomic_DNA"/>
</dbReference>
<dbReference type="RefSeq" id="WP_097120889.1">
    <property type="nucleotide sequence ID" value="NZ_OCND01000002.1"/>
</dbReference>
<sequence>MNVELVVYDPNEDREISFGAYQFTHVGCAPMSERYVQSNDEYVLRCSCGLEIHFPRFGPAVDAIMETVIDEQPRDLEPDSFHSNLAEAIHVRVRGAA</sequence>
<dbReference type="AlphaFoldDB" id="A0A286D2E3"/>
<organism evidence="1 2">
    <name type="scientific">Pseudoxanthomonas wuyuanensis</name>
    <dbReference type="NCBI Taxonomy" id="1073196"/>
    <lineage>
        <taxon>Bacteria</taxon>
        <taxon>Pseudomonadati</taxon>
        <taxon>Pseudomonadota</taxon>
        <taxon>Gammaproteobacteria</taxon>
        <taxon>Lysobacterales</taxon>
        <taxon>Lysobacteraceae</taxon>
        <taxon>Pseudoxanthomonas</taxon>
    </lineage>
</organism>
<name>A0A286D2E3_9GAMM</name>
<reference evidence="1 2" key="1">
    <citation type="submission" date="2017-09" db="EMBL/GenBank/DDBJ databases">
        <authorList>
            <person name="Ehlers B."/>
            <person name="Leendertz F.H."/>
        </authorList>
    </citation>
    <scope>NUCLEOTIDE SEQUENCE [LARGE SCALE GENOMIC DNA]</scope>
    <source>
        <strain evidence="1 2">CGMCC 1.10978</strain>
    </source>
</reference>
<evidence type="ECO:0000313" key="2">
    <source>
        <dbReference type="Proteomes" id="UP000219374"/>
    </source>
</evidence>
<proteinExistence type="predicted"/>
<protein>
    <submittedName>
        <fullName evidence="1">Uncharacterized protein</fullName>
    </submittedName>
</protein>